<dbReference type="AlphaFoldDB" id="A0A2R6NLT9"/>
<name>A0A2R6NLT9_9APHY</name>
<feature type="compositionally biased region" description="Polar residues" evidence="1">
    <location>
        <begin position="27"/>
        <end position="52"/>
    </location>
</feature>
<comment type="caution">
    <text evidence="2">The sequence shown here is derived from an EMBL/GenBank/DDBJ whole genome shotgun (WGS) entry which is preliminary data.</text>
</comment>
<evidence type="ECO:0000256" key="1">
    <source>
        <dbReference type="SAM" id="MobiDB-lite"/>
    </source>
</evidence>
<protein>
    <submittedName>
        <fullName evidence="2">Uncharacterized protein</fullName>
    </submittedName>
</protein>
<gene>
    <name evidence="2" type="ORF">PHLCEN_2v10788</name>
</gene>
<dbReference type="EMBL" id="MLYV02001079">
    <property type="protein sequence ID" value="PSR73363.1"/>
    <property type="molecule type" value="Genomic_DNA"/>
</dbReference>
<accession>A0A2R6NLT9</accession>
<sequence>MSSEVSCGDTSGELPVSLIEISGKASLGNTSGETSLVNISGPSSLEDTSGETSIGDISGGSRDAAINGSNDVHNYAPRNEVAESIEPDSEPQGPPLATASGMTGAQAHRKKISKIFQPTAHNTLR</sequence>
<evidence type="ECO:0000313" key="2">
    <source>
        <dbReference type="EMBL" id="PSR73363.1"/>
    </source>
</evidence>
<evidence type="ECO:0000313" key="3">
    <source>
        <dbReference type="Proteomes" id="UP000186601"/>
    </source>
</evidence>
<organism evidence="2 3">
    <name type="scientific">Hermanssonia centrifuga</name>
    <dbReference type="NCBI Taxonomy" id="98765"/>
    <lineage>
        <taxon>Eukaryota</taxon>
        <taxon>Fungi</taxon>
        <taxon>Dikarya</taxon>
        <taxon>Basidiomycota</taxon>
        <taxon>Agaricomycotina</taxon>
        <taxon>Agaricomycetes</taxon>
        <taxon>Polyporales</taxon>
        <taxon>Meruliaceae</taxon>
        <taxon>Hermanssonia</taxon>
    </lineage>
</organism>
<dbReference type="Proteomes" id="UP000186601">
    <property type="component" value="Unassembled WGS sequence"/>
</dbReference>
<feature type="region of interest" description="Disordered" evidence="1">
    <location>
        <begin position="25"/>
        <end position="125"/>
    </location>
</feature>
<proteinExistence type="predicted"/>
<keyword evidence="3" id="KW-1185">Reference proteome</keyword>
<reference evidence="2 3" key="1">
    <citation type="submission" date="2018-02" db="EMBL/GenBank/DDBJ databases">
        <title>Genome sequence of the basidiomycete white-rot fungus Phlebia centrifuga.</title>
        <authorList>
            <person name="Granchi Z."/>
            <person name="Peng M."/>
            <person name="de Vries R.P."/>
            <person name="Hilden K."/>
            <person name="Makela M.R."/>
            <person name="Grigoriev I."/>
            <person name="Riley R."/>
        </authorList>
    </citation>
    <scope>NUCLEOTIDE SEQUENCE [LARGE SCALE GENOMIC DNA]</scope>
    <source>
        <strain evidence="2 3">FBCC195</strain>
    </source>
</reference>